<dbReference type="PANTHER" id="PTHR34107:SF2">
    <property type="entry name" value="SLL0888 PROTEIN"/>
    <property type="match status" value="1"/>
</dbReference>
<keyword evidence="3" id="KW-1185">Reference proteome</keyword>
<gene>
    <name evidence="2" type="ORF">Cha6605_2662</name>
</gene>
<evidence type="ECO:0000259" key="1">
    <source>
        <dbReference type="Pfam" id="PF05685"/>
    </source>
</evidence>
<dbReference type="InterPro" id="IPR008538">
    <property type="entry name" value="Uma2"/>
</dbReference>
<dbReference type="PATRIC" id="fig|1173020.3.peg.3036"/>
<dbReference type="CDD" id="cd06260">
    <property type="entry name" value="DUF820-like"/>
    <property type="match status" value="1"/>
</dbReference>
<reference evidence="2 3" key="1">
    <citation type="submission" date="2012-05" db="EMBL/GenBank/DDBJ databases">
        <title>Finished chromosome of genome of Chamaesiphon sp. PCC 6605.</title>
        <authorList>
            <consortium name="US DOE Joint Genome Institute"/>
            <person name="Gugger M."/>
            <person name="Coursin T."/>
            <person name="Rippka R."/>
            <person name="Tandeau De Marsac N."/>
            <person name="Huntemann M."/>
            <person name="Wei C.-L."/>
            <person name="Han J."/>
            <person name="Detter J.C."/>
            <person name="Han C."/>
            <person name="Tapia R."/>
            <person name="Chen A."/>
            <person name="Kyrpides N."/>
            <person name="Mavromatis K."/>
            <person name="Markowitz V."/>
            <person name="Szeto E."/>
            <person name="Ivanova N."/>
            <person name="Pagani I."/>
            <person name="Pati A."/>
            <person name="Goodwin L."/>
            <person name="Nordberg H.P."/>
            <person name="Cantor M.N."/>
            <person name="Hua S.X."/>
            <person name="Woyke T."/>
            <person name="Kerfeld C.A."/>
        </authorList>
    </citation>
    <scope>NUCLEOTIDE SEQUENCE [LARGE SCALE GENOMIC DNA]</scope>
    <source>
        <strain evidence="3">ATCC 27169 / PCC 6605</strain>
    </source>
</reference>
<dbReference type="SUPFAM" id="SSF52980">
    <property type="entry name" value="Restriction endonuclease-like"/>
    <property type="match status" value="1"/>
</dbReference>
<dbReference type="Gene3D" id="3.90.1570.10">
    <property type="entry name" value="tt1808, chain A"/>
    <property type="match status" value="1"/>
</dbReference>
<dbReference type="KEGG" id="cmp:Cha6605_2662"/>
<dbReference type="eggNOG" id="COG4636">
    <property type="taxonomic scope" value="Bacteria"/>
</dbReference>
<dbReference type="STRING" id="1173020.Cha6605_2662"/>
<dbReference type="RefSeq" id="WP_015159851.1">
    <property type="nucleotide sequence ID" value="NC_019697.1"/>
</dbReference>
<dbReference type="Pfam" id="PF05685">
    <property type="entry name" value="Uma2"/>
    <property type="match status" value="1"/>
</dbReference>
<dbReference type="InterPro" id="IPR011335">
    <property type="entry name" value="Restrct_endonuc-II-like"/>
</dbReference>
<dbReference type="HOGENOM" id="CLU_076312_5_1_3"/>
<dbReference type="Proteomes" id="UP000010366">
    <property type="component" value="Chromosome"/>
</dbReference>
<name>K9UFV8_CHAP6</name>
<feature type="domain" description="Putative restriction endonuclease" evidence="1">
    <location>
        <begin position="10"/>
        <end position="181"/>
    </location>
</feature>
<dbReference type="InterPro" id="IPR012296">
    <property type="entry name" value="Nuclease_put_TT1808"/>
</dbReference>
<organism evidence="2 3">
    <name type="scientific">Chamaesiphon minutus (strain ATCC 27169 / PCC 6605)</name>
    <dbReference type="NCBI Taxonomy" id="1173020"/>
    <lineage>
        <taxon>Bacteria</taxon>
        <taxon>Bacillati</taxon>
        <taxon>Cyanobacteriota</taxon>
        <taxon>Cyanophyceae</taxon>
        <taxon>Gomontiellales</taxon>
        <taxon>Chamaesiphonaceae</taxon>
        <taxon>Chamaesiphon</taxon>
    </lineage>
</organism>
<evidence type="ECO:0000313" key="2">
    <source>
        <dbReference type="EMBL" id="AFY93705.1"/>
    </source>
</evidence>
<accession>K9UFV8</accession>
<evidence type="ECO:0000313" key="3">
    <source>
        <dbReference type="Proteomes" id="UP000010366"/>
    </source>
</evidence>
<dbReference type="OrthoDB" id="428427at2"/>
<dbReference type="PANTHER" id="PTHR34107">
    <property type="entry name" value="SLL0198 PROTEIN-RELATED"/>
    <property type="match status" value="1"/>
</dbReference>
<dbReference type="AlphaFoldDB" id="K9UFV8"/>
<sequence>MTVATKFMSLEEYLNYDDGTDNLYELVNGKLIPMPPESDRNQQVSISLLAYFLQIGLPPQLLRIQVAIAVTGGRATARIPDLTVLSEDLALELRETNRSTILADMPPPTLVVEVVSPNQDKRDYRYKRSEYAARQIPEYWIVDPILAKVTILELVEGLYEEKVYTGEEVIESPQFDRFKLTAQQILTGIM</sequence>
<dbReference type="EMBL" id="CP003600">
    <property type="protein sequence ID" value="AFY93705.1"/>
    <property type="molecule type" value="Genomic_DNA"/>
</dbReference>
<protein>
    <recommendedName>
        <fullName evidence="1">Putative restriction endonuclease domain-containing protein</fullName>
    </recommendedName>
</protein>
<proteinExistence type="predicted"/>